<dbReference type="Proteomes" id="UP000186817">
    <property type="component" value="Unassembled WGS sequence"/>
</dbReference>
<dbReference type="PROSITE" id="PS51845">
    <property type="entry name" value="PDEASE_I_2"/>
    <property type="match status" value="1"/>
</dbReference>
<evidence type="ECO:0000256" key="3">
    <source>
        <dbReference type="ARBA" id="ARBA00022723"/>
    </source>
</evidence>
<evidence type="ECO:0000259" key="6">
    <source>
        <dbReference type="PROSITE" id="PS51845"/>
    </source>
</evidence>
<evidence type="ECO:0000256" key="5">
    <source>
        <dbReference type="SAM" id="MobiDB-lite"/>
    </source>
</evidence>
<dbReference type="Gene3D" id="3.40.50.150">
    <property type="entry name" value="Vaccinia Virus protein VP39"/>
    <property type="match status" value="1"/>
</dbReference>
<feature type="region of interest" description="Disordered" evidence="5">
    <location>
        <begin position="488"/>
        <end position="516"/>
    </location>
</feature>
<gene>
    <name evidence="7" type="primary">PDE2A</name>
    <name evidence="7" type="ORF">AK812_SmicGene16159</name>
</gene>
<accession>A0A1Q9E117</accession>
<organism evidence="7 8">
    <name type="scientific">Symbiodinium microadriaticum</name>
    <name type="common">Dinoflagellate</name>
    <name type="synonym">Zooxanthella microadriatica</name>
    <dbReference type="NCBI Taxonomy" id="2951"/>
    <lineage>
        <taxon>Eukaryota</taxon>
        <taxon>Sar</taxon>
        <taxon>Alveolata</taxon>
        <taxon>Dinophyceae</taxon>
        <taxon>Suessiales</taxon>
        <taxon>Symbiodiniaceae</taxon>
        <taxon>Symbiodinium</taxon>
    </lineage>
</organism>
<dbReference type="SUPFAM" id="SSF109604">
    <property type="entry name" value="HD-domain/PDEase-like"/>
    <property type="match status" value="1"/>
</dbReference>
<dbReference type="InterPro" id="IPR036971">
    <property type="entry name" value="PDEase_catalytic_dom_sf"/>
</dbReference>
<evidence type="ECO:0000256" key="4">
    <source>
        <dbReference type="ARBA" id="ARBA00022801"/>
    </source>
</evidence>
<name>A0A1Q9E117_SYMMI</name>
<dbReference type="GO" id="GO:0032259">
    <property type="term" value="P:methylation"/>
    <property type="evidence" value="ECO:0007669"/>
    <property type="project" value="UniProtKB-KW"/>
</dbReference>
<dbReference type="InterPro" id="IPR001525">
    <property type="entry name" value="C5_MeTfrase"/>
</dbReference>
<dbReference type="Pfam" id="PF00233">
    <property type="entry name" value="PDEase_I"/>
    <property type="match status" value="1"/>
</dbReference>
<dbReference type="AlphaFoldDB" id="A0A1Q9E117"/>
<evidence type="ECO:0000256" key="2">
    <source>
        <dbReference type="ARBA" id="ARBA00022679"/>
    </source>
</evidence>
<feature type="domain" description="PDEase" evidence="6">
    <location>
        <begin position="34"/>
        <end position="178"/>
    </location>
</feature>
<dbReference type="GO" id="GO:0007165">
    <property type="term" value="P:signal transduction"/>
    <property type="evidence" value="ECO:0007669"/>
    <property type="project" value="InterPro"/>
</dbReference>
<protein>
    <submittedName>
        <fullName evidence="7">cGMP-dependent 3',5'-cyclic phosphodiesterase</fullName>
    </submittedName>
</protein>
<feature type="compositionally biased region" description="Basic and acidic residues" evidence="5">
    <location>
        <begin position="488"/>
        <end position="500"/>
    </location>
</feature>
<dbReference type="Gene3D" id="1.10.1300.10">
    <property type="entry name" value="3'5'-cyclic nucleotide phosphodiesterase, catalytic domain"/>
    <property type="match status" value="1"/>
</dbReference>
<dbReference type="PANTHER" id="PTHR11347">
    <property type="entry name" value="CYCLIC NUCLEOTIDE PHOSPHODIESTERASE"/>
    <property type="match status" value="1"/>
</dbReference>
<dbReference type="GO" id="GO:0008168">
    <property type="term" value="F:methyltransferase activity"/>
    <property type="evidence" value="ECO:0007669"/>
    <property type="project" value="UniProtKB-KW"/>
</dbReference>
<evidence type="ECO:0000256" key="1">
    <source>
        <dbReference type="ARBA" id="ARBA00022603"/>
    </source>
</evidence>
<evidence type="ECO:0000313" key="8">
    <source>
        <dbReference type="Proteomes" id="UP000186817"/>
    </source>
</evidence>
<sequence>MSSVRARSETSFMAPCTGDKKTKKRIVGSLFIAEEDSGPTDVMSVVNTERDLLEKSGLTIETLSDWRVNPMEFDKVMNRALAAFIIGPANHGIRCEKYVKAFVDEIENDMKFNPYHNWLRAVGVGHATWRLANICQVTEYLAFHETFAMLVAALCLDLAHPGLNNGFLVQTRHPLARLTSVTLPIPNLKIHPDAMADIADDAEMPASEEPSGTGTGEEAPERASAQKKILKRKRKEEEEERRSFIAIDRGRRQTYLTISDAGGVGCMETDLANLNRKMGFMKKLFDIFSKLLSRVETTLIPELERTPATITIKGRDVRHGLEMVKCRAILKDFSTVPFLMSLHETSGQKDSLHKAKQLWTCITSFCEGDDSLLQEFKSADLVFTADGEPSESDIFCPLAKNLGIEVSALVKEYQIALPSMSFLAKPFPQLRAMRKAMKAMKAMKATKTMKVMKAMKAMKAMKKAKTRSGPSGWAKWMTKKRNDKARIREEELTDDGGKEELTDDGGSMKVSVSTQTPPWIRRLRRARDLEDMELVGHDSLVQKSRTVAALGANEAIDFGDRLIFRPIAAAGPHGGVTYQPSAEACAVQQTFLNMFGGPQFQQFLKTIENAAKRKRERAAADPCTYKDKEFRTALSKDASLQEAVQAIRSAPTGVQDVPLEAAGAVVLCNSESCLVRLAGIGRLGLTCSRFLNTVAQYRELLLLPPRKILWYVDASSEENFVVPDRKVATTAFLMASRVLGGYVATEEWAKVCTGPEQCMTWGLMICDQESERRSESRQSFSLEVLVDNAKGSPLRDAANTEEAQVLLEILRVMESVLRPTIFILENVGGLMKKRGGGNNASVLTWAEEQIKLRMPDYDFFSIQLGSSPLPTVRNRVYIVGMQKAKNNGGLAALQQDITKLSAHFEQMPTHHLDTFVRDDIDAASYDECGGELQDDGHDPGLKEEAQTASEYSEAFAKAVKGALDAHRLPPKYERKGLRFSAAQNVAYISPWQRSQIDVSLGQQGRFLLRPCVDFISSLQPKPMRYSMIAQFLASSQSEGTVTDHAVADIGQSCNRGAVHLCGSLPSLASSSKIFSFKKKRFLHVKELAAAMGFAQFSTEGASSHQALGIIGRSMAASTLVAVLMPALKALQFYRNRD</sequence>
<keyword evidence="3" id="KW-0479">Metal-binding</keyword>
<feature type="region of interest" description="Disordered" evidence="5">
    <location>
        <begin position="203"/>
        <end position="235"/>
    </location>
</feature>
<comment type="caution">
    <text evidence="7">The sequence shown here is derived from an EMBL/GenBank/DDBJ whole genome shotgun (WGS) entry which is preliminary data.</text>
</comment>
<dbReference type="SUPFAM" id="SSF53335">
    <property type="entry name" value="S-adenosyl-L-methionine-dependent methyltransferases"/>
    <property type="match status" value="1"/>
</dbReference>
<dbReference type="OrthoDB" id="546632at2759"/>
<dbReference type="GO" id="GO:0046872">
    <property type="term" value="F:metal ion binding"/>
    <property type="evidence" value="ECO:0007669"/>
    <property type="project" value="UniProtKB-KW"/>
</dbReference>
<keyword evidence="1" id="KW-0489">Methyltransferase</keyword>
<reference evidence="7 8" key="1">
    <citation type="submission" date="2016-02" db="EMBL/GenBank/DDBJ databases">
        <title>Genome analysis of coral dinoflagellate symbionts highlights evolutionary adaptations to a symbiotic lifestyle.</title>
        <authorList>
            <person name="Aranda M."/>
            <person name="Li Y."/>
            <person name="Liew Y.J."/>
            <person name="Baumgarten S."/>
            <person name="Simakov O."/>
            <person name="Wilson M."/>
            <person name="Piel J."/>
            <person name="Ashoor H."/>
            <person name="Bougouffa S."/>
            <person name="Bajic V.B."/>
            <person name="Ryu T."/>
            <person name="Ravasi T."/>
            <person name="Bayer T."/>
            <person name="Micklem G."/>
            <person name="Kim H."/>
            <person name="Bhak J."/>
            <person name="Lajeunesse T.C."/>
            <person name="Voolstra C.R."/>
        </authorList>
    </citation>
    <scope>NUCLEOTIDE SEQUENCE [LARGE SCALE GENOMIC DNA]</scope>
    <source>
        <strain evidence="7 8">CCMP2467</strain>
    </source>
</reference>
<dbReference type="EMBL" id="LSRX01000304">
    <property type="protein sequence ID" value="OLQ01115.1"/>
    <property type="molecule type" value="Genomic_DNA"/>
</dbReference>
<dbReference type="InterPro" id="IPR029063">
    <property type="entry name" value="SAM-dependent_MTases_sf"/>
</dbReference>
<keyword evidence="8" id="KW-1185">Reference proteome</keyword>
<dbReference type="InterPro" id="IPR002073">
    <property type="entry name" value="PDEase_catalytic_dom"/>
</dbReference>
<keyword evidence="4" id="KW-0378">Hydrolase</keyword>
<keyword evidence="2" id="KW-0808">Transferase</keyword>
<dbReference type="Pfam" id="PF00145">
    <property type="entry name" value="DNA_methylase"/>
    <property type="match status" value="1"/>
</dbReference>
<proteinExistence type="predicted"/>
<dbReference type="GO" id="GO:0004114">
    <property type="term" value="F:3',5'-cyclic-nucleotide phosphodiesterase activity"/>
    <property type="evidence" value="ECO:0007669"/>
    <property type="project" value="InterPro"/>
</dbReference>
<evidence type="ECO:0000313" key="7">
    <source>
        <dbReference type="EMBL" id="OLQ01115.1"/>
    </source>
</evidence>